<dbReference type="NCBIfam" id="NF001933">
    <property type="entry name" value="PRK00711.1"/>
    <property type="match status" value="1"/>
</dbReference>
<dbReference type="SUPFAM" id="SSF54373">
    <property type="entry name" value="FAD-linked reductases, C-terminal domain"/>
    <property type="match status" value="1"/>
</dbReference>
<dbReference type="Pfam" id="PF01266">
    <property type="entry name" value="DAO"/>
    <property type="match status" value="1"/>
</dbReference>
<dbReference type="RefSeq" id="WP_105865067.1">
    <property type="nucleotide sequence ID" value="NZ_PUEJ01000013.1"/>
</dbReference>
<evidence type="ECO:0000256" key="5">
    <source>
        <dbReference type="ARBA" id="ARBA00023002"/>
    </source>
</evidence>
<comment type="caution">
    <text evidence="9">The sequence shown here is derived from an EMBL/GenBank/DDBJ whole genome shotgun (WGS) entry which is preliminary data.</text>
</comment>
<evidence type="ECO:0000313" key="10">
    <source>
        <dbReference type="Proteomes" id="UP000237682"/>
    </source>
</evidence>
<dbReference type="GO" id="GO:0005886">
    <property type="term" value="C:plasma membrane"/>
    <property type="evidence" value="ECO:0007669"/>
    <property type="project" value="TreeGrafter"/>
</dbReference>
<dbReference type="Gene3D" id="3.30.9.10">
    <property type="entry name" value="D-Amino Acid Oxidase, subunit A, domain 2"/>
    <property type="match status" value="1"/>
</dbReference>
<dbReference type="EMBL" id="PUEJ01000013">
    <property type="protein sequence ID" value="PRH84408.1"/>
    <property type="molecule type" value="Genomic_DNA"/>
</dbReference>
<dbReference type="AlphaFoldDB" id="A0A2S9Q4W9"/>
<protein>
    <recommendedName>
        <fullName evidence="7">D-amino acid dehydrogenase</fullName>
        <ecNumber evidence="7">1.4.99.-</ecNumber>
    </recommendedName>
</protein>
<keyword evidence="10" id="KW-1185">Reference proteome</keyword>
<keyword evidence="3 7" id="KW-0285">Flavoprotein</keyword>
<dbReference type="GO" id="GO:0008718">
    <property type="term" value="F:D-amino-acid dehydrogenase activity"/>
    <property type="evidence" value="ECO:0007669"/>
    <property type="project" value="UniProtKB-UniRule"/>
</dbReference>
<comment type="similarity">
    <text evidence="2 7">Belongs to the DadA oxidoreductase family.</text>
</comment>
<feature type="domain" description="FAD dependent oxidoreductase" evidence="8">
    <location>
        <begin position="2"/>
        <end position="398"/>
    </location>
</feature>
<dbReference type="InterPro" id="IPR036188">
    <property type="entry name" value="FAD/NAD-bd_sf"/>
</dbReference>
<dbReference type="SUPFAM" id="SSF51905">
    <property type="entry name" value="FAD/NAD(P)-binding domain"/>
    <property type="match status" value="1"/>
</dbReference>
<dbReference type="InterPro" id="IPR023080">
    <property type="entry name" value="DadA"/>
</dbReference>
<evidence type="ECO:0000256" key="6">
    <source>
        <dbReference type="ARBA" id="ARBA00047884"/>
    </source>
</evidence>
<keyword evidence="4 7" id="KW-0274">FAD</keyword>
<dbReference type="InterPro" id="IPR006076">
    <property type="entry name" value="FAD-dep_OxRdtase"/>
</dbReference>
<sequence length="415" mass="45106">MKVVVLGGGVVGTAAAWYLARDGHAVTLIERHADIACGTSQSNAGLVSPGDSTAWASPVALVTFIKSLYKPDMGIKVRFNLDPHFLAWTWRFLLQCTQARANANTEVKLRLAFYARQCINALQEETGLAYDDKRKGILYFYRSQQSLDAGAKHMGYIAERGLKIEVVDRERLVELEPGLAAVKHQIAGGVYSPMDQTGDSSLFARGLAELARERHGVQFRFKTTVTALDIEGDRVKAVLTDQGPVACDAVVVSLGPESSLLARKIGIDVPVYPVKGYTATIPVDDDKGPTMGGVDEDRLIAYSRLGNRLRIASTAEFAGYDRTHRPADFAAMFRTAHDLFPGAVDESKAVLWAGLRPMMPGSVPVHGRARYANLYLDTGHGHVGWTMACGSGKLTADLIAGRRPEIDTTGLLYRN</sequence>
<dbReference type="EC" id="1.4.99.-" evidence="7"/>
<evidence type="ECO:0000256" key="3">
    <source>
        <dbReference type="ARBA" id="ARBA00022630"/>
    </source>
</evidence>
<organism evidence="9 10">
    <name type="scientific">Labrys okinawensis</name>
    <dbReference type="NCBI Taxonomy" id="346911"/>
    <lineage>
        <taxon>Bacteria</taxon>
        <taxon>Pseudomonadati</taxon>
        <taxon>Pseudomonadota</taxon>
        <taxon>Alphaproteobacteria</taxon>
        <taxon>Hyphomicrobiales</taxon>
        <taxon>Xanthobacteraceae</taxon>
        <taxon>Labrys</taxon>
    </lineage>
</organism>
<dbReference type="GO" id="GO:0055130">
    <property type="term" value="P:D-alanine catabolic process"/>
    <property type="evidence" value="ECO:0007669"/>
    <property type="project" value="TreeGrafter"/>
</dbReference>
<accession>A0A2S9Q4W9</accession>
<dbReference type="OrthoDB" id="9805337at2"/>
<keyword evidence="5 7" id="KW-0560">Oxidoreductase</keyword>
<dbReference type="Gene3D" id="3.50.50.60">
    <property type="entry name" value="FAD/NAD(P)-binding domain"/>
    <property type="match status" value="2"/>
</dbReference>
<evidence type="ECO:0000259" key="8">
    <source>
        <dbReference type="Pfam" id="PF01266"/>
    </source>
</evidence>
<comment type="catalytic activity">
    <reaction evidence="6 7">
        <text>a D-alpha-amino acid + A + H2O = a 2-oxocarboxylate + AH2 + NH4(+)</text>
        <dbReference type="Rhea" id="RHEA:18125"/>
        <dbReference type="ChEBI" id="CHEBI:13193"/>
        <dbReference type="ChEBI" id="CHEBI:15377"/>
        <dbReference type="ChEBI" id="CHEBI:17499"/>
        <dbReference type="ChEBI" id="CHEBI:28938"/>
        <dbReference type="ChEBI" id="CHEBI:35179"/>
        <dbReference type="ChEBI" id="CHEBI:59871"/>
    </reaction>
</comment>
<evidence type="ECO:0000256" key="4">
    <source>
        <dbReference type="ARBA" id="ARBA00022827"/>
    </source>
</evidence>
<dbReference type="GO" id="GO:0005737">
    <property type="term" value="C:cytoplasm"/>
    <property type="evidence" value="ECO:0007669"/>
    <property type="project" value="TreeGrafter"/>
</dbReference>
<feature type="binding site" evidence="7">
    <location>
        <begin position="3"/>
        <end position="17"/>
    </location>
    <ligand>
        <name>FAD</name>
        <dbReference type="ChEBI" id="CHEBI:57692"/>
    </ligand>
</feature>
<dbReference type="HAMAP" id="MF_01202">
    <property type="entry name" value="DadA"/>
    <property type="match status" value="1"/>
</dbReference>
<proteinExistence type="inferred from homology"/>
<evidence type="ECO:0000256" key="1">
    <source>
        <dbReference type="ARBA" id="ARBA00001974"/>
    </source>
</evidence>
<dbReference type="PANTHER" id="PTHR13847:SF280">
    <property type="entry name" value="D-AMINO ACID DEHYDROGENASE"/>
    <property type="match status" value="1"/>
</dbReference>
<evidence type="ECO:0000256" key="7">
    <source>
        <dbReference type="HAMAP-Rule" id="MF_01202"/>
    </source>
</evidence>
<evidence type="ECO:0000313" key="9">
    <source>
        <dbReference type="EMBL" id="PRH84408.1"/>
    </source>
</evidence>
<dbReference type="PANTHER" id="PTHR13847">
    <property type="entry name" value="SARCOSINE DEHYDROGENASE-RELATED"/>
    <property type="match status" value="1"/>
</dbReference>
<evidence type="ECO:0000256" key="2">
    <source>
        <dbReference type="ARBA" id="ARBA00009410"/>
    </source>
</evidence>
<comment type="function">
    <text evidence="7">Oxidative deamination of D-amino acids.</text>
</comment>
<comment type="cofactor">
    <cofactor evidence="1 7">
        <name>FAD</name>
        <dbReference type="ChEBI" id="CHEBI:57692"/>
    </cofactor>
</comment>
<gene>
    <name evidence="7" type="primary">dadA</name>
    <name evidence="9" type="ORF">C5L14_26510</name>
</gene>
<dbReference type="Proteomes" id="UP000237682">
    <property type="component" value="Unassembled WGS sequence"/>
</dbReference>
<name>A0A2S9Q4W9_9HYPH</name>
<reference evidence="9 10" key="1">
    <citation type="submission" date="2018-02" db="EMBL/GenBank/DDBJ databases">
        <title>Whole genome sequencing of endophytic bacterium.</title>
        <authorList>
            <person name="Eedara R."/>
            <person name="Podile A.R."/>
        </authorList>
    </citation>
    <scope>NUCLEOTIDE SEQUENCE [LARGE SCALE GENOMIC DNA]</scope>
    <source>
        <strain evidence="9 10">RP1T</strain>
    </source>
</reference>